<feature type="signal peptide" evidence="1">
    <location>
        <begin position="1"/>
        <end position="22"/>
    </location>
</feature>
<feature type="chain" id="PRO_5022241434" description="Plasmodium RESA N-terminal domain-containing protein" evidence="1">
    <location>
        <begin position="23"/>
        <end position="230"/>
    </location>
</feature>
<dbReference type="Pfam" id="PF09687">
    <property type="entry name" value="PRESAN"/>
    <property type="match status" value="1"/>
</dbReference>
<sequence length="230" mass="26156">MCHVWRFFGASAFMALLVATMGAPLLGMKNGTKGSGFPEPRPTCGRSLSDVLTMSYEPMRRTNLNEIKKGKISTPLSSDVPRSDGSDVHKILTGAELTEEIISFGIFPTKRQAYKAHAHLIDILKANYYVMMQRLWKNFKQSASKNQIPEKVQKKMWADCAIANRQELNRLNESSKKDFSSFLKRPIIFFIHFDNFLGNCTKSWNDSVDENRRKWELLLAHRIASYSASG</sequence>
<proteinExistence type="predicted"/>
<feature type="domain" description="Plasmodium RESA N-terminal" evidence="2">
    <location>
        <begin position="92"/>
        <end position="215"/>
    </location>
</feature>
<dbReference type="AlphaFoldDB" id="A0A564ZQR4"/>
<dbReference type="VEuPathDB" id="PlasmoDB:PVW1_050021000"/>
<dbReference type="VEuPathDB" id="PlasmoDB:PVX_089460"/>
<gene>
    <name evidence="3" type="ORF">PVP01_0516000</name>
</gene>
<name>A0A564ZQR4_PLAVI</name>
<evidence type="ECO:0000313" key="3">
    <source>
        <dbReference type="EMBL" id="VUZ94052.1"/>
    </source>
</evidence>
<dbReference type="InterPro" id="IPR044885">
    <property type="entry name" value="PRESA_N_sf"/>
</dbReference>
<dbReference type="Gene3D" id="6.10.280.180">
    <property type="entry name" value="Plasmodium RESA, N-terminal helical domain"/>
    <property type="match status" value="1"/>
</dbReference>
<evidence type="ECO:0000313" key="4">
    <source>
        <dbReference type="Proteomes" id="UP000220605"/>
    </source>
</evidence>
<reference evidence="4" key="1">
    <citation type="submission" date="2016-07" db="EMBL/GenBank/DDBJ databases">
        <authorList>
            <consortium name="Pathogen Informatics"/>
        </authorList>
    </citation>
    <scope>NUCLEOTIDE SEQUENCE [LARGE SCALE GENOMIC DNA]</scope>
</reference>
<dbReference type="InterPro" id="IPR019111">
    <property type="entry name" value="PRESA_N"/>
</dbReference>
<dbReference type="OrthoDB" id="379530at2759"/>
<evidence type="ECO:0000259" key="2">
    <source>
        <dbReference type="Pfam" id="PF09687"/>
    </source>
</evidence>
<keyword evidence="1" id="KW-0732">Signal</keyword>
<dbReference type="VEuPathDB" id="PlasmoDB:PVPAM_050023500"/>
<dbReference type="Proteomes" id="UP000220605">
    <property type="component" value="Chromosome 5"/>
</dbReference>
<organism evidence="3 4">
    <name type="scientific">Plasmodium vivax</name>
    <name type="common">malaria parasite P. vivax</name>
    <dbReference type="NCBI Taxonomy" id="5855"/>
    <lineage>
        <taxon>Eukaryota</taxon>
        <taxon>Sar</taxon>
        <taxon>Alveolata</taxon>
        <taxon>Apicomplexa</taxon>
        <taxon>Aconoidasida</taxon>
        <taxon>Haemosporida</taxon>
        <taxon>Plasmodiidae</taxon>
        <taxon>Plasmodium</taxon>
        <taxon>Plasmodium (Plasmodium)</taxon>
    </lineage>
</organism>
<dbReference type="VEuPathDB" id="PlasmoDB:PVP01_0516000"/>
<protein>
    <recommendedName>
        <fullName evidence="2">Plasmodium RESA N-terminal domain-containing protein</fullName>
    </recommendedName>
</protein>
<evidence type="ECO:0000256" key="1">
    <source>
        <dbReference type="SAM" id="SignalP"/>
    </source>
</evidence>
<dbReference type="EMBL" id="LT635616">
    <property type="protein sequence ID" value="VUZ94052.1"/>
    <property type="molecule type" value="Genomic_DNA"/>
</dbReference>
<accession>A0A564ZQR4</accession>